<comment type="caution">
    <text evidence="3">The sequence shown here is derived from an EMBL/GenBank/DDBJ whole genome shotgun (WGS) entry which is preliminary data.</text>
</comment>
<protein>
    <submittedName>
        <fullName evidence="3">Uncharacterized protein</fullName>
    </submittedName>
</protein>
<reference evidence="4" key="1">
    <citation type="journal article" date="2013" name="New Phytol.">
        <title>Comparative genomic and transcriptomic analyses reveal the hemibiotrophic stage shift of Colletotrichum fungi.</title>
        <authorList>
            <person name="Gan P."/>
            <person name="Ikeda K."/>
            <person name="Irieda H."/>
            <person name="Narusaka M."/>
            <person name="O'Connell R.J."/>
            <person name="Narusaka Y."/>
            <person name="Takano Y."/>
            <person name="Kubo Y."/>
            <person name="Shirasu K."/>
        </authorList>
    </citation>
    <scope>NUCLEOTIDE SEQUENCE [LARGE SCALE GENOMIC DNA]</scope>
    <source>
        <strain evidence="4">104-T / ATCC 96160 / CBS 514.97 / LARS 414 / MAFF 240422</strain>
    </source>
</reference>
<evidence type="ECO:0000313" key="4">
    <source>
        <dbReference type="Proteomes" id="UP000014480"/>
    </source>
</evidence>
<dbReference type="OrthoDB" id="5365129at2759"/>
<dbReference type="Proteomes" id="UP000014480">
    <property type="component" value="Unassembled WGS sequence"/>
</dbReference>
<accession>N4VJ30</accession>
<feature type="chain" id="PRO_5043758252" evidence="2">
    <location>
        <begin position="24"/>
        <end position="215"/>
    </location>
</feature>
<dbReference type="EMBL" id="AMCV02000020">
    <property type="protein sequence ID" value="TDZ19262.1"/>
    <property type="molecule type" value="Genomic_DNA"/>
</dbReference>
<dbReference type="AlphaFoldDB" id="N4VJ30"/>
<feature type="region of interest" description="Disordered" evidence="1">
    <location>
        <begin position="118"/>
        <end position="138"/>
    </location>
</feature>
<keyword evidence="4" id="KW-1185">Reference proteome</keyword>
<evidence type="ECO:0000256" key="1">
    <source>
        <dbReference type="SAM" id="MobiDB-lite"/>
    </source>
</evidence>
<keyword evidence="2" id="KW-0732">Signal</keyword>
<feature type="signal peptide" evidence="2">
    <location>
        <begin position="1"/>
        <end position="23"/>
    </location>
</feature>
<organism evidence="3 4">
    <name type="scientific">Colletotrichum orbiculare (strain 104-T / ATCC 96160 / CBS 514.97 / LARS 414 / MAFF 240422)</name>
    <name type="common">Cucumber anthracnose fungus</name>
    <name type="synonym">Colletotrichum lagenarium</name>
    <dbReference type="NCBI Taxonomy" id="1213857"/>
    <lineage>
        <taxon>Eukaryota</taxon>
        <taxon>Fungi</taxon>
        <taxon>Dikarya</taxon>
        <taxon>Ascomycota</taxon>
        <taxon>Pezizomycotina</taxon>
        <taxon>Sordariomycetes</taxon>
        <taxon>Hypocreomycetidae</taxon>
        <taxon>Glomerellales</taxon>
        <taxon>Glomerellaceae</taxon>
        <taxon>Colletotrichum</taxon>
        <taxon>Colletotrichum orbiculare species complex</taxon>
    </lineage>
</organism>
<proteinExistence type="predicted"/>
<evidence type="ECO:0000256" key="2">
    <source>
        <dbReference type="SAM" id="SignalP"/>
    </source>
</evidence>
<feature type="compositionally biased region" description="Basic residues" evidence="1">
    <location>
        <begin position="126"/>
        <end position="137"/>
    </location>
</feature>
<reference evidence="4" key="2">
    <citation type="journal article" date="2019" name="Mol. Plant Microbe Interact.">
        <title>Genome sequence resources for four phytopathogenic fungi from the Colletotrichum orbiculare species complex.</title>
        <authorList>
            <person name="Gan P."/>
            <person name="Tsushima A."/>
            <person name="Narusaka M."/>
            <person name="Narusaka Y."/>
            <person name="Takano Y."/>
            <person name="Kubo Y."/>
            <person name="Shirasu K."/>
        </authorList>
    </citation>
    <scope>GENOME REANNOTATION</scope>
    <source>
        <strain evidence="4">104-T / ATCC 96160 / CBS 514.97 / LARS 414 / MAFF 240422</strain>
    </source>
</reference>
<gene>
    <name evidence="3" type="ORF">Cob_v007554</name>
</gene>
<dbReference type="HOGENOM" id="CLU_046577_1_0_1"/>
<name>N4VJ30_COLOR</name>
<dbReference type="eggNOG" id="ENOG502SNA7">
    <property type="taxonomic scope" value="Eukaryota"/>
</dbReference>
<sequence>MTTAIGVVGSVITIFSFLQDVFPEPDNPSAEFAFKIGLDGAGDPPLSNTGGNIPDVRCWNEQGGFLGIQLHWPEYAKDADTRDLDYYCNNDPVLRFTETPDPSDVVYWTRKRDLFSRQPSTSSARSQKRRASKRAKHTASGLCGAGKSVGPSFVSLEERMFCYMPTKTVYPFCEDVEGGACWSADDEKVVAKGSVGRIAAVPEMKFDKVLHWGEE</sequence>
<evidence type="ECO:0000313" key="3">
    <source>
        <dbReference type="EMBL" id="TDZ19262.1"/>
    </source>
</evidence>